<dbReference type="EMBL" id="JAODIR010000014">
    <property type="protein sequence ID" value="MDD2167789.1"/>
    <property type="molecule type" value="Genomic_DNA"/>
</dbReference>
<keyword evidence="4 6" id="KW-0479">Metal-binding</keyword>
<feature type="binding site" evidence="6">
    <location>
        <position position="179"/>
    </location>
    <ligand>
        <name>substrate</name>
    </ligand>
</feature>
<dbReference type="OrthoDB" id="9802055at2"/>
<organism evidence="9 13">
    <name type="scientific">Glaesserella parasuis</name>
    <name type="common">Haemophilus parasuis</name>
    <dbReference type="NCBI Taxonomy" id="738"/>
    <lineage>
        <taxon>Bacteria</taxon>
        <taxon>Pseudomonadati</taxon>
        <taxon>Pseudomonadota</taxon>
        <taxon>Gammaproteobacteria</taxon>
        <taxon>Pasteurellales</taxon>
        <taxon>Pasteurellaceae</taxon>
        <taxon>Glaesserella</taxon>
    </lineage>
</organism>
<dbReference type="Gene3D" id="3.90.230.10">
    <property type="entry name" value="Creatinase/methionine aminopeptidase superfamily"/>
    <property type="match status" value="1"/>
</dbReference>
<dbReference type="AlphaFoldDB" id="A0A084ETL1"/>
<evidence type="ECO:0000313" key="13">
    <source>
        <dbReference type="Proteomes" id="UP001148834"/>
    </source>
</evidence>
<keyword evidence="3 6" id="KW-0645">Protease</keyword>
<dbReference type="InterPro" id="IPR002467">
    <property type="entry name" value="Pept_M24A_MAP1"/>
</dbReference>
<evidence type="ECO:0000256" key="2">
    <source>
        <dbReference type="ARBA" id="ARBA00022438"/>
    </source>
</evidence>
<dbReference type="InterPro" id="IPR001714">
    <property type="entry name" value="Pept_M24_MAP"/>
</dbReference>
<comment type="catalytic activity">
    <reaction evidence="6 7">
        <text>Release of N-terminal amino acids, preferentially methionine, from peptides and arylamides.</text>
        <dbReference type="EC" id="3.4.11.18"/>
    </reaction>
</comment>
<dbReference type="InterPro" id="IPR000994">
    <property type="entry name" value="Pept_M24"/>
</dbReference>
<feature type="binding site" evidence="6">
    <location>
        <position position="172"/>
    </location>
    <ligand>
        <name>a divalent metal cation</name>
        <dbReference type="ChEBI" id="CHEBI:60240"/>
        <label>2</label>
        <note>catalytic</note>
    </ligand>
</feature>
<dbReference type="KEGG" id="hpak:JT17_06965"/>
<evidence type="ECO:0000256" key="1">
    <source>
        <dbReference type="ARBA" id="ARBA00002521"/>
    </source>
</evidence>
<feature type="binding site" evidence="6">
    <location>
        <position position="236"/>
    </location>
    <ligand>
        <name>a divalent metal cation</name>
        <dbReference type="ChEBI" id="CHEBI:60240"/>
        <label>2</label>
        <note>catalytic</note>
    </ligand>
</feature>
<dbReference type="PANTHER" id="PTHR43330">
    <property type="entry name" value="METHIONINE AMINOPEPTIDASE"/>
    <property type="match status" value="1"/>
</dbReference>
<dbReference type="Proteomes" id="UP000509790">
    <property type="component" value="Chromosome"/>
</dbReference>
<feature type="binding site" evidence="6">
    <location>
        <position position="236"/>
    </location>
    <ligand>
        <name>a divalent metal cation</name>
        <dbReference type="ChEBI" id="CHEBI:60240"/>
        <label>1</label>
    </ligand>
</feature>
<dbReference type="PROSITE" id="PS00680">
    <property type="entry name" value="MAP_1"/>
    <property type="match status" value="1"/>
</dbReference>
<dbReference type="GO" id="GO:0006508">
    <property type="term" value="P:proteolysis"/>
    <property type="evidence" value="ECO:0007669"/>
    <property type="project" value="UniProtKB-KW"/>
</dbReference>
<comment type="cofactor">
    <cofactor evidence="6">
        <name>Co(2+)</name>
        <dbReference type="ChEBI" id="CHEBI:48828"/>
    </cofactor>
    <cofactor evidence="6">
        <name>Zn(2+)</name>
        <dbReference type="ChEBI" id="CHEBI:29105"/>
    </cofactor>
    <cofactor evidence="6">
        <name>Mn(2+)</name>
        <dbReference type="ChEBI" id="CHEBI:29035"/>
    </cofactor>
    <cofactor evidence="6">
        <name>Fe(2+)</name>
        <dbReference type="ChEBI" id="CHEBI:29033"/>
    </cofactor>
    <text evidence="6">Binds 2 divalent metal cations per subunit. Has a high-affinity and a low affinity metal-binding site. The true nature of the physiological cofactor is under debate. The enzyme is active with cobalt, zinc, manganese or divalent iron ions. Most likely, methionine aminopeptidases function as mononuclear Fe(2+)-metalloproteases under physiological conditions, and the catalytically relevant metal-binding site has been assigned to the histidine-containing high-affinity site.</text>
</comment>
<dbReference type="Proteomes" id="UP001148834">
    <property type="component" value="Unassembled WGS sequence"/>
</dbReference>
<reference evidence="10 12" key="1">
    <citation type="submission" date="2019-06" db="EMBL/GenBank/DDBJ databases">
        <title>Complete genome sequence of Haemophilus parasuis HPS412.</title>
        <authorList>
            <person name="Yang S."/>
            <person name="Huang C."/>
        </authorList>
    </citation>
    <scope>NUCLEOTIDE SEQUENCE [LARGE SCALE GENOMIC DNA]</scope>
    <source>
        <strain evidence="10 12">HPS412</strain>
    </source>
</reference>
<dbReference type="GO" id="GO:0004239">
    <property type="term" value="F:initiator methionyl aminopeptidase activity"/>
    <property type="evidence" value="ECO:0007669"/>
    <property type="project" value="UniProtKB-UniRule"/>
</dbReference>
<proteinExistence type="inferred from homology"/>
<feature type="binding site" evidence="6">
    <location>
        <position position="205"/>
    </location>
    <ligand>
        <name>a divalent metal cation</name>
        <dbReference type="ChEBI" id="CHEBI:60240"/>
        <label>2</label>
        <note>catalytic</note>
    </ligand>
</feature>
<dbReference type="SUPFAM" id="SSF55920">
    <property type="entry name" value="Creatinase/aminopeptidase"/>
    <property type="match status" value="1"/>
</dbReference>
<keyword evidence="2 6" id="KW-0031">Aminopeptidase</keyword>
<keyword evidence="5 6" id="KW-0378">Hydrolase</keyword>
<dbReference type="NCBIfam" id="TIGR00500">
    <property type="entry name" value="met_pdase_I"/>
    <property type="match status" value="1"/>
</dbReference>
<protein>
    <recommendedName>
        <fullName evidence="6 7">Methionine aminopeptidase</fullName>
        <shortName evidence="6">MAP</shortName>
        <shortName evidence="6">MetAP</shortName>
        <ecNumber evidence="6 7">3.4.11.18</ecNumber>
    </recommendedName>
    <alternativeName>
        <fullName evidence="6">Peptidase M</fullName>
    </alternativeName>
</protein>
<evidence type="ECO:0000313" key="12">
    <source>
        <dbReference type="Proteomes" id="UP000509790"/>
    </source>
</evidence>
<dbReference type="Proteomes" id="UP001222296">
    <property type="component" value="Chromosome"/>
</dbReference>
<dbReference type="GO" id="GO:0046872">
    <property type="term" value="F:metal ion binding"/>
    <property type="evidence" value="ECO:0007669"/>
    <property type="project" value="UniProtKB-UniRule"/>
</dbReference>
<evidence type="ECO:0000313" key="9">
    <source>
        <dbReference type="EMBL" id="MDD2167789.1"/>
    </source>
</evidence>
<feature type="domain" description="Peptidase M24" evidence="8">
    <location>
        <begin position="13"/>
        <end position="243"/>
    </location>
</feature>
<comment type="function">
    <text evidence="1 6">Removes the N-terminal methionine from nascent proteins. The N-terminal methionine is often cleaved when the second residue in the primary sequence is small and uncharged (Met-Ala-, Cys, Gly, Pro, Ser, Thr, or Val). Requires deformylation of the N(alpha)-formylated initiator methionine before it can be hydrolyzed.</text>
</comment>
<dbReference type="EMBL" id="CP041334">
    <property type="protein sequence ID" value="QKY73952.1"/>
    <property type="molecule type" value="Genomic_DNA"/>
</dbReference>
<evidence type="ECO:0000313" key="10">
    <source>
        <dbReference type="EMBL" id="QKY73952.1"/>
    </source>
</evidence>
<dbReference type="InterPro" id="IPR036005">
    <property type="entry name" value="Creatinase/aminopeptidase-like"/>
</dbReference>
<reference evidence="9" key="2">
    <citation type="submission" date="2022-09" db="EMBL/GenBank/DDBJ databases">
        <title>Molecular characterization of Glaesserella parasuis strains circulating in commercial swine farms using whole-genome sequencing.</title>
        <authorList>
            <person name="Mugabi R."/>
            <person name="Clavijo M."/>
            <person name="Li G."/>
        </authorList>
    </citation>
    <scope>NUCLEOTIDE SEQUENCE</scope>
    <source>
        <strain evidence="9">0435-53</strain>
    </source>
</reference>
<feature type="binding site" evidence="6">
    <location>
        <position position="80"/>
    </location>
    <ligand>
        <name>substrate</name>
    </ligand>
</feature>
<sequence length="268" mass="30178">MKNIPIRSEAEIEKLRIACKLASDVLVMIEPYVKEGISTGELDRICHEYIEQVQKAIPACLGYHGYPKATCISLNEVVCHGIPNPEKKLKKGDILNIDVTVIKDGYYGDNSKMYAVGEPTIKDKRLLEVTQECLYIGLRAVKPGIRLNQIGKAIQQFAEKEGFSVVREYCGHGIGDQFHCEPQVLHYFSDDGGVVLQEGMVFTIEPMINAGKKEIRLMGDGWTVKTKDRSHSAQYEHQIVVTKDGCEVMTIRDEEIFEGRISRLMKNT</sequence>
<feature type="binding site" evidence="6">
    <location>
        <position position="109"/>
    </location>
    <ligand>
        <name>a divalent metal cation</name>
        <dbReference type="ChEBI" id="CHEBI:60240"/>
        <label>2</label>
        <note>catalytic</note>
    </ligand>
</feature>
<dbReference type="GO" id="GO:0005829">
    <property type="term" value="C:cytosol"/>
    <property type="evidence" value="ECO:0007669"/>
    <property type="project" value="TreeGrafter"/>
</dbReference>
<feature type="binding site" evidence="6">
    <location>
        <position position="98"/>
    </location>
    <ligand>
        <name>a divalent metal cation</name>
        <dbReference type="ChEBI" id="CHEBI:60240"/>
        <label>1</label>
    </ligand>
</feature>
<dbReference type="PRINTS" id="PR00599">
    <property type="entry name" value="MAPEPTIDASE"/>
</dbReference>
<name>A0A084ETL1_GLAPU</name>
<dbReference type="EMBL" id="CP121769">
    <property type="protein sequence ID" value="WGE10281.1"/>
    <property type="molecule type" value="Genomic_DNA"/>
</dbReference>
<reference evidence="11" key="3">
    <citation type="submission" date="2023-04" db="EMBL/GenBank/DDBJ databases">
        <title>Molecular characterization of the Integrative and Conjugative elements harboring multidrug-resistance gene from Glaesserella (Haemophilus) parasuis.</title>
        <authorList>
            <person name="Che Y."/>
            <person name="Zhou L."/>
        </authorList>
    </citation>
    <scope>NUCLEOTIDE SEQUENCE</scope>
    <source>
        <strain evidence="11">Z44</strain>
    </source>
</reference>
<evidence type="ECO:0000256" key="4">
    <source>
        <dbReference type="ARBA" id="ARBA00022723"/>
    </source>
</evidence>
<dbReference type="GO" id="GO:0070006">
    <property type="term" value="F:metalloaminopeptidase activity"/>
    <property type="evidence" value="ECO:0007669"/>
    <property type="project" value="UniProtKB-UniRule"/>
</dbReference>
<dbReference type="KEGG" id="hpas:JL26_09390"/>
<evidence type="ECO:0000259" key="8">
    <source>
        <dbReference type="Pfam" id="PF00557"/>
    </source>
</evidence>
<evidence type="ECO:0000256" key="6">
    <source>
        <dbReference type="HAMAP-Rule" id="MF_01974"/>
    </source>
</evidence>
<evidence type="ECO:0000256" key="7">
    <source>
        <dbReference type="RuleBase" id="RU003653"/>
    </source>
</evidence>
<dbReference type="HAMAP" id="MF_01974">
    <property type="entry name" value="MetAP_1"/>
    <property type="match status" value="1"/>
</dbReference>
<feature type="binding site" evidence="6">
    <location>
        <position position="109"/>
    </location>
    <ligand>
        <name>a divalent metal cation</name>
        <dbReference type="ChEBI" id="CHEBI:60240"/>
        <label>1</label>
    </ligand>
</feature>
<gene>
    <name evidence="6 9" type="primary">map</name>
    <name evidence="10" type="ORF">FLK62_12655</name>
    <name evidence="9" type="ORF">N5925_04040</name>
    <name evidence="11" type="ORF">QBL01_01265</name>
</gene>
<dbReference type="RefSeq" id="WP_005711135.1">
    <property type="nucleotide sequence ID" value="NZ_CP009158.1"/>
</dbReference>
<dbReference type="Pfam" id="PF00557">
    <property type="entry name" value="Peptidase_M24"/>
    <property type="match status" value="1"/>
</dbReference>
<dbReference type="OMA" id="FYGDHAY"/>
<evidence type="ECO:0000313" key="11">
    <source>
        <dbReference type="EMBL" id="WGE10281.1"/>
    </source>
</evidence>
<comment type="subunit">
    <text evidence="6">Monomer.</text>
</comment>
<comment type="similarity">
    <text evidence="6">Belongs to the peptidase M24A family. Methionine aminopeptidase type 1 subfamily.</text>
</comment>
<dbReference type="CDD" id="cd01086">
    <property type="entry name" value="MetAP1"/>
    <property type="match status" value="1"/>
</dbReference>
<accession>A0A084ETL1</accession>
<evidence type="ECO:0000256" key="5">
    <source>
        <dbReference type="ARBA" id="ARBA00022801"/>
    </source>
</evidence>
<evidence type="ECO:0000256" key="3">
    <source>
        <dbReference type="ARBA" id="ARBA00022670"/>
    </source>
</evidence>
<dbReference type="EC" id="3.4.11.18" evidence="6 7"/>
<dbReference type="PANTHER" id="PTHR43330:SF27">
    <property type="entry name" value="METHIONINE AMINOPEPTIDASE"/>
    <property type="match status" value="1"/>
</dbReference>